<proteinExistence type="predicted"/>
<dbReference type="AlphaFoldDB" id="A0A4R3YBK3"/>
<protein>
    <submittedName>
        <fullName evidence="2">Glycosyltransferase involved in cell wall biosynthesis</fullName>
    </submittedName>
</protein>
<dbReference type="PANTHER" id="PTHR43685:SF2">
    <property type="entry name" value="GLYCOSYLTRANSFERASE 2-LIKE DOMAIN-CONTAINING PROTEIN"/>
    <property type="match status" value="1"/>
</dbReference>
<dbReference type="Pfam" id="PF00535">
    <property type="entry name" value="Glycos_transf_2"/>
    <property type="match status" value="1"/>
</dbReference>
<keyword evidence="2" id="KW-0808">Transferase</keyword>
<dbReference type="SUPFAM" id="SSF53448">
    <property type="entry name" value="Nucleotide-diphospho-sugar transferases"/>
    <property type="match status" value="1"/>
</dbReference>
<comment type="caution">
    <text evidence="2">The sequence shown here is derived from an EMBL/GenBank/DDBJ whole genome shotgun (WGS) entry which is preliminary data.</text>
</comment>
<gene>
    <name evidence="2" type="ORF">EDC63_10481</name>
</gene>
<accession>A0A4R3YBK3</accession>
<dbReference type="PANTHER" id="PTHR43685">
    <property type="entry name" value="GLYCOSYLTRANSFERASE"/>
    <property type="match status" value="1"/>
</dbReference>
<dbReference type="GO" id="GO:0016740">
    <property type="term" value="F:transferase activity"/>
    <property type="evidence" value="ECO:0007669"/>
    <property type="project" value="UniProtKB-KW"/>
</dbReference>
<dbReference type="EMBL" id="SMCO01000004">
    <property type="protein sequence ID" value="TCV88124.1"/>
    <property type="molecule type" value="Genomic_DNA"/>
</dbReference>
<name>A0A4R3YBK3_9PROT</name>
<dbReference type="InterPro" id="IPR029044">
    <property type="entry name" value="Nucleotide-diphossugar_trans"/>
</dbReference>
<keyword evidence="3" id="KW-1185">Reference proteome</keyword>
<evidence type="ECO:0000259" key="1">
    <source>
        <dbReference type="Pfam" id="PF00535"/>
    </source>
</evidence>
<dbReference type="OrthoDB" id="433681at2"/>
<organism evidence="2 3">
    <name type="scientific">Sulfurirhabdus autotrophica</name>
    <dbReference type="NCBI Taxonomy" id="1706046"/>
    <lineage>
        <taxon>Bacteria</taxon>
        <taxon>Pseudomonadati</taxon>
        <taxon>Pseudomonadota</taxon>
        <taxon>Betaproteobacteria</taxon>
        <taxon>Nitrosomonadales</taxon>
        <taxon>Sulfuricellaceae</taxon>
        <taxon>Sulfurirhabdus</taxon>
    </lineage>
</organism>
<evidence type="ECO:0000313" key="2">
    <source>
        <dbReference type="EMBL" id="TCV88124.1"/>
    </source>
</evidence>
<dbReference type="Proteomes" id="UP000295367">
    <property type="component" value="Unassembled WGS sequence"/>
</dbReference>
<dbReference type="InterPro" id="IPR001173">
    <property type="entry name" value="Glyco_trans_2-like"/>
</dbReference>
<evidence type="ECO:0000313" key="3">
    <source>
        <dbReference type="Proteomes" id="UP000295367"/>
    </source>
</evidence>
<feature type="domain" description="Glycosyltransferase 2-like" evidence="1">
    <location>
        <begin position="11"/>
        <end position="171"/>
    </location>
</feature>
<reference evidence="2 3" key="1">
    <citation type="submission" date="2019-03" db="EMBL/GenBank/DDBJ databases">
        <title>Genomic Encyclopedia of Type Strains, Phase IV (KMG-IV): sequencing the most valuable type-strain genomes for metagenomic binning, comparative biology and taxonomic classification.</title>
        <authorList>
            <person name="Goeker M."/>
        </authorList>
    </citation>
    <scope>NUCLEOTIDE SEQUENCE [LARGE SCALE GENOMIC DNA]</scope>
    <source>
        <strain evidence="2 3">DSM 100309</strain>
    </source>
</reference>
<dbReference type="Gene3D" id="3.90.550.10">
    <property type="entry name" value="Spore Coat Polysaccharide Biosynthesis Protein SpsA, Chain A"/>
    <property type="match status" value="1"/>
</dbReference>
<dbReference type="RefSeq" id="WP_124945757.1">
    <property type="nucleotide sequence ID" value="NZ_BHVT01000019.1"/>
</dbReference>
<dbReference type="InterPro" id="IPR050834">
    <property type="entry name" value="Glycosyltransf_2"/>
</dbReference>
<sequence>MSETFSPARISVVMPCYNAASFVEEAVNCVMNQTYGNVELIVVDDGSTDGSVEILQRLADLHSPRITLLYQNRMGPYPARNLGLQHASGGLIAFLDADDYWTLDALEKLLSALNSSHADLVYCGWQNVGKGAPGTKPHVPPDYSQMDTAAEFLRSCPWPIHAALVKREVIDAINGFSQRRFSAMDYDLWLRIYAYTQNIALVPEVMAFYRWHDKGQISKTKWKQVLDALQVRRDFVQQNPQRVAHLPANKVYELSDGFLLREAYKAYWQRDLIDAQKLFRRALVQGIWKMGDLKYLIPALLPGALFQWLVRTADHLKEKFT</sequence>